<evidence type="ECO:0000313" key="1">
    <source>
        <dbReference type="EMBL" id="GGC97534.1"/>
    </source>
</evidence>
<accession>A0ABQ1PHV0</accession>
<reference evidence="2" key="1">
    <citation type="journal article" date="2019" name="Int. J. Syst. Evol. Microbiol.">
        <title>The Global Catalogue of Microorganisms (GCM) 10K type strain sequencing project: providing services to taxonomists for standard genome sequencing and annotation.</title>
        <authorList>
            <consortium name="The Broad Institute Genomics Platform"/>
            <consortium name="The Broad Institute Genome Sequencing Center for Infectious Disease"/>
            <person name="Wu L."/>
            <person name="Ma J."/>
        </authorList>
    </citation>
    <scope>NUCLEOTIDE SEQUENCE [LARGE SCALE GENOMIC DNA]</scope>
    <source>
        <strain evidence="2">CGMCC 1.15122</strain>
    </source>
</reference>
<sequence>MECYEFTILEIARDTSPLMGQNAYLKVRDSSGAFIAFWGRPNDFFGIPEDMVNIEKIKSASLPVKVKVLCDYCLEADAYLSKGLGVRFSVSESIPILIIDEP</sequence>
<name>A0ABQ1PHV0_9GAMM</name>
<evidence type="ECO:0000313" key="2">
    <source>
        <dbReference type="Proteomes" id="UP000597301"/>
    </source>
</evidence>
<dbReference type="EMBL" id="BMHM01000006">
    <property type="protein sequence ID" value="GGC97534.1"/>
    <property type="molecule type" value="Genomic_DNA"/>
</dbReference>
<protein>
    <submittedName>
        <fullName evidence="1">Uncharacterized protein</fullName>
    </submittedName>
</protein>
<dbReference type="Proteomes" id="UP000597301">
    <property type="component" value="Unassembled WGS sequence"/>
</dbReference>
<proteinExistence type="predicted"/>
<comment type="caution">
    <text evidence="1">The sequence shown here is derived from an EMBL/GenBank/DDBJ whole genome shotgun (WGS) entry which is preliminary data.</text>
</comment>
<gene>
    <name evidence="1" type="ORF">GCM10011382_30040</name>
</gene>
<organism evidence="1 2">
    <name type="scientific">Vreelandella lutescens</name>
    <dbReference type="NCBI Taxonomy" id="1602943"/>
    <lineage>
        <taxon>Bacteria</taxon>
        <taxon>Pseudomonadati</taxon>
        <taxon>Pseudomonadota</taxon>
        <taxon>Gammaproteobacteria</taxon>
        <taxon>Oceanospirillales</taxon>
        <taxon>Halomonadaceae</taxon>
        <taxon>Vreelandella</taxon>
    </lineage>
</organism>
<keyword evidence="2" id="KW-1185">Reference proteome</keyword>